<dbReference type="KEGG" id="dja:HY57_13265"/>
<name>A0A075K2L9_9GAMM</name>
<sequence length="100" mass="10724">MGGRLKEARLAAGLSQRVLGINAGLEPSVASARINQYERSTHMPGVGTLANLGLVLDVPLPYFYAEDDALAMCILAFHRGSGAQRRQLVHLAKGINRPKS</sequence>
<dbReference type="SMART" id="SM00530">
    <property type="entry name" value="HTH_XRE"/>
    <property type="match status" value="1"/>
</dbReference>
<dbReference type="PATRIC" id="fig|1217721.7.peg.2733"/>
<dbReference type="CDD" id="cd00093">
    <property type="entry name" value="HTH_XRE"/>
    <property type="match status" value="1"/>
</dbReference>
<dbReference type="HOGENOM" id="CLU_066192_10_1_6"/>
<dbReference type="InterPro" id="IPR010982">
    <property type="entry name" value="Lambda_DNA-bd_dom_sf"/>
</dbReference>
<dbReference type="PROSITE" id="PS50943">
    <property type="entry name" value="HTH_CROC1"/>
    <property type="match status" value="1"/>
</dbReference>
<keyword evidence="2" id="KW-0238">DNA-binding</keyword>
<organism evidence="2 3">
    <name type="scientific">Dyella japonica A8</name>
    <dbReference type="NCBI Taxonomy" id="1217721"/>
    <lineage>
        <taxon>Bacteria</taxon>
        <taxon>Pseudomonadati</taxon>
        <taxon>Pseudomonadota</taxon>
        <taxon>Gammaproteobacteria</taxon>
        <taxon>Lysobacterales</taxon>
        <taxon>Rhodanobacteraceae</taxon>
        <taxon>Dyella</taxon>
    </lineage>
</organism>
<evidence type="ECO:0000313" key="3">
    <source>
        <dbReference type="Proteomes" id="UP000027987"/>
    </source>
</evidence>
<dbReference type="GO" id="GO:0003677">
    <property type="term" value="F:DNA binding"/>
    <property type="evidence" value="ECO:0007669"/>
    <property type="project" value="UniProtKB-KW"/>
</dbReference>
<dbReference type="InterPro" id="IPR001387">
    <property type="entry name" value="Cro/C1-type_HTH"/>
</dbReference>
<keyword evidence="3" id="KW-1185">Reference proteome</keyword>
<feature type="domain" description="HTH cro/C1-type" evidence="1">
    <location>
        <begin position="5"/>
        <end position="63"/>
    </location>
</feature>
<dbReference type="Gene3D" id="1.10.260.40">
    <property type="entry name" value="lambda repressor-like DNA-binding domains"/>
    <property type="match status" value="1"/>
</dbReference>
<dbReference type="Proteomes" id="UP000027987">
    <property type="component" value="Chromosome"/>
</dbReference>
<dbReference type="EMBL" id="CP008884">
    <property type="protein sequence ID" value="AIF48160.1"/>
    <property type="molecule type" value="Genomic_DNA"/>
</dbReference>
<dbReference type="SUPFAM" id="SSF47413">
    <property type="entry name" value="lambda repressor-like DNA-binding domains"/>
    <property type="match status" value="1"/>
</dbReference>
<accession>A0A075K2L9</accession>
<protein>
    <submittedName>
        <fullName evidence="2">DNA-binding protein</fullName>
    </submittedName>
</protein>
<proteinExistence type="predicted"/>
<evidence type="ECO:0000259" key="1">
    <source>
        <dbReference type="PROSITE" id="PS50943"/>
    </source>
</evidence>
<dbReference type="AlphaFoldDB" id="A0A075K2L9"/>
<dbReference type="STRING" id="1217721.HY57_13265"/>
<reference evidence="2 3" key="1">
    <citation type="submission" date="2014-07" db="EMBL/GenBank/DDBJ databases">
        <title>Complete Genome Sequence of Dyella japonica Strain A8 Isolated from Malaysian Tropical Soil.</title>
        <authorList>
            <person name="Hui R.K.H."/>
            <person name="Chen J.-W."/>
            <person name="Chan K.-G."/>
            <person name="Leung F.C.C."/>
        </authorList>
    </citation>
    <scope>NUCLEOTIDE SEQUENCE [LARGE SCALE GENOMIC DNA]</scope>
    <source>
        <strain evidence="2 3">A8</strain>
    </source>
</reference>
<gene>
    <name evidence="2" type="ORF">HY57_13265</name>
</gene>
<evidence type="ECO:0000313" key="2">
    <source>
        <dbReference type="EMBL" id="AIF48160.1"/>
    </source>
</evidence>